<dbReference type="PROSITE" id="PS51352">
    <property type="entry name" value="THIOREDOXIN_2"/>
    <property type="match status" value="1"/>
</dbReference>
<dbReference type="PRINTS" id="PR00421">
    <property type="entry name" value="THIOREDOXIN"/>
</dbReference>
<dbReference type="CDD" id="cd02947">
    <property type="entry name" value="TRX_family"/>
    <property type="match status" value="1"/>
</dbReference>
<protein>
    <recommendedName>
        <fullName evidence="6">Thioredoxin</fullName>
    </recommendedName>
</protein>
<dbReference type="NCBIfam" id="TIGR01068">
    <property type="entry name" value="thioredoxin"/>
    <property type="match status" value="1"/>
</dbReference>
<dbReference type="RefSeq" id="WP_039720873.1">
    <property type="nucleotide sequence ID" value="NZ_CP037899.1"/>
</dbReference>
<dbReference type="EMBL" id="JQNX01000002">
    <property type="protein sequence ID" value="KIE58954.1"/>
    <property type="molecule type" value="Genomic_DNA"/>
</dbReference>
<dbReference type="Gene3D" id="3.40.30.10">
    <property type="entry name" value="Glutaredoxin"/>
    <property type="match status" value="1"/>
</dbReference>
<dbReference type="GO" id="GO:0015035">
    <property type="term" value="F:protein-disulfide reductase activity"/>
    <property type="evidence" value="ECO:0007669"/>
    <property type="project" value="UniProtKB-UniRule"/>
</dbReference>
<reference evidence="8 10" key="1">
    <citation type="submission" date="2014-08" db="EMBL/GenBank/DDBJ databases">
        <title>Methylacidiphilum kamchatkense strain Kam1 draft genome sequence.</title>
        <authorList>
            <person name="Birkeland N.-K."/>
            <person name="Erikstad H.A."/>
        </authorList>
    </citation>
    <scope>NUCLEOTIDE SEQUENCE [LARGE SCALE GENOMIC DNA]</scope>
    <source>
        <strain evidence="8 10">Kam1</strain>
    </source>
</reference>
<keyword evidence="5" id="KW-0676">Redox-active center</keyword>
<name>A0A0C1URP6_9BACT</name>
<dbReference type="EMBL" id="CP037899">
    <property type="protein sequence ID" value="QDQ43164.1"/>
    <property type="molecule type" value="Genomic_DNA"/>
</dbReference>
<dbReference type="OrthoDB" id="9790390at2"/>
<reference evidence="11" key="3">
    <citation type="submission" date="2019-03" db="EMBL/GenBank/DDBJ databases">
        <title>Complete genome of Methylacidiphilum kamchatkense Kam1.</title>
        <authorList>
            <person name="Kruse T."/>
            <person name="Murarilal Ratnadevi C."/>
            <person name="Erikstad H.-A."/>
            <person name="Birkeland N.-K."/>
        </authorList>
    </citation>
    <scope>NUCLEOTIDE SEQUENCE [LARGE SCALE GENOMIC DNA]</scope>
    <source>
        <strain evidence="11">kam1</strain>
    </source>
</reference>
<evidence type="ECO:0000256" key="6">
    <source>
        <dbReference type="NCBIfam" id="TIGR01068"/>
    </source>
</evidence>
<evidence type="ECO:0000256" key="3">
    <source>
        <dbReference type="ARBA" id="ARBA00022982"/>
    </source>
</evidence>
<sequence length="269" mass="30618">MIFDVNDFEKEVIDRSKTIPVVVDFWAAWCGPCRMLSPLLEELAVEAQGKWDLAKVNVDEQEAVAVAYGVSGIPDVRIFIDGEEKDRFIGLQPKAAIKSWLEKNLNQKALKIKWKTALDLFEQGKFHEALVAFEKEKEKPENPQEFLIYAKFLLLSDPQKALAVLQPEMESEDPFSYEAIKCLGTLLLGEEIEKLGETDEKKRFVEGLEAIKKLDIEKGLFHWISLLHINKNIGEGLVLKAVRSLFRYLGPRHPLSLKYSRAFSTAVNV</sequence>
<keyword evidence="10" id="KW-1185">Reference proteome</keyword>
<reference evidence="9" key="2">
    <citation type="journal article" date="2019" name="BMC Genomics">
        <title>Complete genome sequence analysis of the thermoacidophilic verrucomicrobial methanotroph 'Candidatus Methylacidiphilum kamchatkense' strain Kam1 and comparison with its closest relatives.</title>
        <authorList>
            <person name="Kruse T."/>
            <person name="Ratnadevi C.M."/>
            <person name="Erikstad H.A."/>
            <person name="Birkeland N.K."/>
        </authorList>
    </citation>
    <scope>NUCLEOTIDE SEQUENCE</scope>
    <source>
        <strain evidence="9">Kam1</strain>
    </source>
</reference>
<dbReference type="InterPro" id="IPR017937">
    <property type="entry name" value="Thioredoxin_CS"/>
</dbReference>
<dbReference type="FunFam" id="3.40.30.10:FF:000001">
    <property type="entry name" value="Thioredoxin"/>
    <property type="match status" value="1"/>
</dbReference>
<evidence type="ECO:0000256" key="2">
    <source>
        <dbReference type="ARBA" id="ARBA00022448"/>
    </source>
</evidence>
<evidence type="ECO:0000256" key="1">
    <source>
        <dbReference type="ARBA" id="ARBA00008987"/>
    </source>
</evidence>
<dbReference type="InterPro" id="IPR005746">
    <property type="entry name" value="Thioredoxin"/>
</dbReference>
<evidence type="ECO:0000256" key="4">
    <source>
        <dbReference type="ARBA" id="ARBA00023157"/>
    </source>
</evidence>
<evidence type="ECO:0000313" key="8">
    <source>
        <dbReference type="EMBL" id="KIE58954.1"/>
    </source>
</evidence>
<dbReference type="Proteomes" id="UP000315925">
    <property type="component" value="Chromosome"/>
</dbReference>
<dbReference type="PANTHER" id="PTHR45663:SF11">
    <property type="entry name" value="GEO12009P1"/>
    <property type="match status" value="1"/>
</dbReference>
<comment type="similarity">
    <text evidence="1">Belongs to the thioredoxin family.</text>
</comment>
<gene>
    <name evidence="8" type="ORF">A946_02535</name>
    <name evidence="9" type="ORF">kam1_1954</name>
</gene>
<dbReference type="GO" id="GO:0005737">
    <property type="term" value="C:cytoplasm"/>
    <property type="evidence" value="ECO:0007669"/>
    <property type="project" value="TreeGrafter"/>
</dbReference>
<dbReference type="STRING" id="1202785.A946_02535"/>
<dbReference type="Proteomes" id="UP000031594">
    <property type="component" value="Unassembled WGS sequence"/>
</dbReference>
<accession>A0A0C1URP6</accession>
<dbReference type="InterPro" id="IPR036249">
    <property type="entry name" value="Thioredoxin-like_sf"/>
</dbReference>
<keyword evidence="3" id="KW-0249">Electron transport</keyword>
<evidence type="ECO:0000259" key="7">
    <source>
        <dbReference type="PROSITE" id="PS51352"/>
    </source>
</evidence>
<dbReference type="InterPro" id="IPR013766">
    <property type="entry name" value="Thioredoxin_domain"/>
</dbReference>
<evidence type="ECO:0000313" key="11">
    <source>
        <dbReference type="Proteomes" id="UP000315925"/>
    </source>
</evidence>
<evidence type="ECO:0000256" key="5">
    <source>
        <dbReference type="ARBA" id="ARBA00023284"/>
    </source>
</evidence>
<evidence type="ECO:0000313" key="10">
    <source>
        <dbReference type="Proteomes" id="UP000031594"/>
    </source>
</evidence>
<dbReference type="AlphaFoldDB" id="A0A0C1URP6"/>
<evidence type="ECO:0000313" key="9">
    <source>
        <dbReference type="EMBL" id="QDQ43164.1"/>
    </source>
</evidence>
<organism evidence="9 11">
    <name type="scientific">Methylacidiphilum kamchatkense Kam1</name>
    <dbReference type="NCBI Taxonomy" id="1202785"/>
    <lineage>
        <taxon>Bacteria</taxon>
        <taxon>Pseudomonadati</taxon>
        <taxon>Verrucomicrobiota</taxon>
        <taxon>Methylacidiphilae</taxon>
        <taxon>Methylacidiphilales</taxon>
        <taxon>Methylacidiphilaceae</taxon>
        <taxon>Methylacidiphilum (ex Ratnadevi et al. 2023)</taxon>
    </lineage>
</organism>
<dbReference type="SUPFAM" id="SSF52833">
    <property type="entry name" value="Thioredoxin-like"/>
    <property type="match status" value="1"/>
</dbReference>
<dbReference type="PROSITE" id="PS00194">
    <property type="entry name" value="THIOREDOXIN_1"/>
    <property type="match status" value="1"/>
</dbReference>
<dbReference type="KEGG" id="mkc:kam1_1954"/>
<proteinExistence type="inferred from homology"/>
<dbReference type="PANTHER" id="PTHR45663">
    <property type="entry name" value="GEO12009P1"/>
    <property type="match status" value="1"/>
</dbReference>
<keyword evidence="2" id="KW-0813">Transport</keyword>
<feature type="domain" description="Thioredoxin" evidence="7">
    <location>
        <begin position="1"/>
        <end position="106"/>
    </location>
</feature>
<dbReference type="Pfam" id="PF00085">
    <property type="entry name" value="Thioredoxin"/>
    <property type="match status" value="1"/>
</dbReference>
<keyword evidence="4" id="KW-1015">Disulfide bond</keyword>